<proteinExistence type="predicted"/>
<organism evidence="1 2">
    <name type="scientific">Brenneria goodwinii</name>
    <dbReference type="NCBI Taxonomy" id="1109412"/>
    <lineage>
        <taxon>Bacteria</taxon>
        <taxon>Pseudomonadati</taxon>
        <taxon>Pseudomonadota</taxon>
        <taxon>Gammaproteobacteria</taxon>
        <taxon>Enterobacterales</taxon>
        <taxon>Pectobacteriaceae</taxon>
        <taxon>Brenneria</taxon>
    </lineage>
</organism>
<sequence length="62" mass="7043">MALQRNVGQAYRLTYNGRAAIQIYDMPIRGLFTSRSRKASASAFSSVKNFILLKDTQRDAHH</sequence>
<dbReference type="EMBL" id="MJLX01000001">
    <property type="protein sequence ID" value="RLM29542.1"/>
    <property type="molecule type" value="Genomic_DNA"/>
</dbReference>
<dbReference type="AlphaFoldDB" id="A0AAE8ES81"/>
<name>A0AAE8ES81_9GAMM</name>
<dbReference type="KEGG" id="bgj:AWC36_09425"/>
<dbReference type="Proteomes" id="UP000285972">
    <property type="component" value="Unassembled WGS sequence"/>
</dbReference>
<reference evidence="1 2" key="1">
    <citation type="submission" date="2016-09" db="EMBL/GenBank/DDBJ databases">
        <authorList>
            <person name="Doonan J."/>
            <person name="Pachebat J.A."/>
            <person name="Golyshin P.N."/>
            <person name="Denman S."/>
            <person name="Mcdonald J.E."/>
        </authorList>
    </citation>
    <scope>NUCLEOTIDE SEQUENCE [LARGE SCALE GENOMIC DNA]</scope>
    <source>
        <strain evidence="1 2">FRB141</strain>
    </source>
</reference>
<evidence type="ECO:0000313" key="1">
    <source>
        <dbReference type="EMBL" id="RLM29542.1"/>
    </source>
</evidence>
<gene>
    <name evidence="1" type="ORF">BIY26_00535</name>
</gene>
<evidence type="ECO:0000313" key="2">
    <source>
        <dbReference type="Proteomes" id="UP000285972"/>
    </source>
</evidence>
<accession>A0AAE8ES81</accession>
<protein>
    <submittedName>
        <fullName evidence="1">Uncharacterized protein</fullName>
    </submittedName>
</protein>
<comment type="caution">
    <text evidence="1">The sequence shown here is derived from an EMBL/GenBank/DDBJ whole genome shotgun (WGS) entry which is preliminary data.</text>
</comment>